<comment type="caution">
    <text evidence="4">The sequence shown here is derived from an EMBL/GenBank/DDBJ whole genome shotgun (WGS) entry which is preliminary data.</text>
</comment>
<dbReference type="InterPro" id="IPR000086">
    <property type="entry name" value="NUDIX_hydrolase_dom"/>
</dbReference>
<keyword evidence="5" id="KW-1185">Reference proteome</keyword>
<dbReference type="RefSeq" id="WP_156575572.1">
    <property type="nucleotide sequence ID" value="NZ_CP040336.1"/>
</dbReference>
<dbReference type="SUPFAM" id="SSF55811">
    <property type="entry name" value="Nudix"/>
    <property type="match status" value="1"/>
</dbReference>
<dbReference type="PANTHER" id="PTHR43736:SF2">
    <property type="entry name" value="MUTT_NUDIX FAMILY PROTEIN"/>
    <property type="match status" value="1"/>
</dbReference>
<feature type="domain" description="Nudix hydrolase" evidence="3">
    <location>
        <begin position="3"/>
        <end position="135"/>
    </location>
</feature>
<dbReference type="PANTHER" id="PTHR43736">
    <property type="entry name" value="ADP-RIBOSE PYROPHOSPHATASE"/>
    <property type="match status" value="1"/>
</dbReference>
<evidence type="ECO:0000256" key="2">
    <source>
        <dbReference type="RuleBase" id="RU003476"/>
    </source>
</evidence>
<comment type="similarity">
    <text evidence="2">Belongs to the Nudix hydrolase family.</text>
</comment>
<reference evidence="4 5" key="1">
    <citation type="submission" date="2024-03" db="EMBL/GenBank/DDBJ databases">
        <title>A Rare Waterborne Outbreak of Bacillus cereus in China: Epidemiologic Survey, Genomic Insights and Virulence Characteristics.</title>
        <authorList>
            <person name="Wang S."/>
        </authorList>
    </citation>
    <scope>NUCLEOTIDE SEQUENCE [LARGE SCALE GENOMIC DNA]</scope>
    <source>
        <strain evidence="4 5">BC008</strain>
    </source>
</reference>
<evidence type="ECO:0000259" key="3">
    <source>
        <dbReference type="PROSITE" id="PS51462"/>
    </source>
</evidence>
<dbReference type="Proteomes" id="UP001365619">
    <property type="component" value="Unassembled WGS sequence"/>
</dbReference>
<organism evidence="4 5">
    <name type="scientific">Bacillus luti</name>
    <dbReference type="NCBI Taxonomy" id="2026191"/>
    <lineage>
        <taxon>Bacteria</taxon>
        <taxon>Bacillati</taxon>
        <taxon>Bacillota</taxon>
        <taxon>Bacilli</taxon>
        <taxon>Bacillales</taxon>
        <taxon>Bacillaceae</taxon>
        <taxon>Bacillus</taxon>
        <taxon>Bacillus cereus group</taxon>
    </lineage>
</organism>
<evidence type="ECO:0000256" key="1">
    <source>
        <dbReference type="ARBA" id="ARBA00022801"/>
    </source>
</evidence>
<dbReference type="EMBL" id="JBBAGW010000004">
    <property type="protein sequence ID" value="MEI5930174.1"/>
    <property type="molecule type" value="Genomic_DNA"/>
</dbReference>
<gene>
    <name evidence="4" type="ORF">WBS43_15715</name>
</gene>
<evidence type="ECO:0000313" key="4">
    <source>
        <dbReference type="EMBL" id="MEI5930174.1"/>
    </source>
</evidence>
<keyword evidence="1 2" id="KW-0378">Hydrolase</keyword>
<proteinExistence type="inferred from homology"/>
<protein>
    <submittedName>
        <fullName evidence="4">NUDIX domain-containing protein</fullName>
    </submittedName>
</protein>
<dbReference type="PROSITE" id="PS00893">
    <property type="entry name" value="NUDIX_BOX"/>
    <property type="match status" value="1"/>
</dbReference>
<dbReference type="InterPro" id="IPR015797">
    <property type="entry name" value="NUDIX_hydrolase-like_dom_sf"/>
</dbReference>
<name>A0ABU8HTT7_9BACI</name>
<sequence length="148" mass="17594">MKRPLLRAEAIIFNEDHSRIFVQCDKNESFYRFPGGSIEFGETAQEAIMRELLEEYDLEVFVEQLAVVNEHIFTWNNEKGHRCTLMHWGATREIVTNAIRHKEHEDIILTWKSLNELKEKPTYPEGIVNYLENHNRNIVHFILHNSME</sequence>
<dbReference type="PRINTS" id="PR00502">
    <property type="entry name" value="NUDIXFAMILY"/>
</dbReference>
<dbReference type="InterPro" id="IPR020476">
    <property type="entry name" value="Nudix_hydrolase"/>
</dbReference>
<evidence type="ECO:0000313" key="5">
    <source>
        <dbReference type="Proteomes" id="UP001365619"/>
    </source>
</evidence>
<accession>A0ABU8HTT7</accession>
<dbReference type="Pfam" id="PF00293">
    <property type="entry name" value="NUDIX"/>
    <property type="match status" value="1"/>
</dbReference>
<dbReference type="InterPro" id="IPR020084">
    <property type="entry name" value="NUDIX_hydrolase_CS"/>
</dbReference>
<dbReference type="PROSITE" id="PS51462">
    <property type="entry name" value="NUDIX"/>
    <property type="match status" value="1"/>
</dbReference>
<dbReference type="Gene3D" id="3.90.79.10">
    <property type="entry name" value="Nucleoside Triphosphate Pyrophosphohydrolase"/>
    <property type="match status" value="1"/>
</dbReference>
<dbReference type="GeneID" id="300959696"/>